<dbReference type="InterPro" id="IPR036379">
    <property type="entry name" value="A-amylase_inhib_sf"/>
</dbReference>
<proteinExistence type="predicted"/>
<organism evidence="2 3">
    <name type="scientific">Nonomuraea marmarensis</name>
    <dbReference type="NCBI Taxonomy" id="3351344"/>
    <lineage>
        <taxon>Bacteria</taxon>
        <taxon>Bacillati</taxon>
        <taxon>Actinomycetota</taxon>
        <taxon>Actinomycetes</taxon>
        <taxon>Streptosporangiales</taxon>
        <taxon>Streptosporangiaceae</taxon>
        <taxon>Nonomuraea</taxon>
    </lineage>
</organism>
<keyword evidence="1" id="KW-0732">Signal</keyword>
<protein>
    <recommendedName>
        <fullName evidence="4">Alpha amylase inhibitor</fullName>
    </recommendedName>
</protein>
<evidence type="ECO:0000313" key="2">
    <source>
        <dbReference type="EMBL" id="MFG1706640.1"/>
    </source>
</evidence>
<evidence type="ECO:0000256" key="1">
    <source>
        <dbReference type="SAM" id="SignalP"/>
    </source>
</evidence>
<dbReference type="Proteomes" id="UP001603978">
    <property type="component" value="Unassembled WGS sequence"/>
</dbReference>
<feature type="signal peptide" evidence="1">
    <location>
        <begin position="1"/>
        <end position="27"/>
    </location>
</feature>
<name>A0ABW7AGZ5_9ACTN</name>
<accession>A0ABW7AGZ5</accession>
<gene>
    <name evidence="2" type="ORF">ACFLIM_25965</name>
</gene>
<dbReference type="SUPFAM" id="SSF49498">
    <property type="entry name" value="alpha-Amylase inhibitor tendamistat"/>
    <property type="match status" value="1"/>
</dbReference>
<evidence type="ECO:0000313" key="3">
    <source>
        <dbReference type="Proteomes" id="UP001603978"/>
    </source>
</evidence>
<dbReference type="EMBL" id="JBICRM010000016">
    <property type="protein sequence ID" value="MFG1706640.1"/>
    <property type="molecule type" value="Genomic_DNA"/>
</dbReference>
<evidence type="ECO:0008006" key="4">
    <source>
        <dbReference type="Google" id="ProtNLM"/>
    </source>
</evidence>
<sequence>MSFRIRAALATAAVAGIGLLAASPAQAAAVEAISTQAALPGCVHTKTGIISYTKMVKVTNNCRYYVRAKVIIRAGRDSSCKSLSPGRSFTHRYTGFYQKTVSC</sequence>
<feature type="chain" id="PRO_5045812758" description="Alpha amylase inhibitor" evidence="1">
    <location>
        <begin position="28"/>
        <end position="103"/>
    </location>
</feature>
<dbReference type="Gene3D" id="2.60.40.20">
    <property type="entry name" value="Alpha-amylase inhibitor"/>
    <property type="match status" value="1"/>
</dbReference>
<dbReference type="RefSeq" id="WP_393169678.1">
    <property type="nucleotide sequence ID" value="NZ_JBICRM010000016.1"/>
</dbReference>
<comment type="caution">
    <text evidence="2">The sequence shown here is derived from an EMBL/GenBank/DDBJ whole genome shotgun (WGS) entry which is preliminary data.</text>
</comment>
<reference evidence="2 3" key="1">
    <citation type="submission" date="2024-10" db="EMBL/GenBank/DDBJ databases">
        <authorList>
            <person name="Topkara A.R."/>
            <person name="Saygin H."/>
        </authorList>
    </citation>
    <scope>NUCLEOTIDE SEQUENCE [LARGE SCALE GENOMIC DNA]</scope>
    <source>
        <strain evidence="2 3">M3C6</strain>
    </source>
</reference>
<keyword evidence="3" id="KW-1185">Reference proteome</keyword>